<sequence length="410" mass="44811">MAQVIVLGAGMVGVSTALALQSRGHQVSLVDRRGIGRETSYGNAGAIQTEAVEPYAFPRDLPSILKVVLKRTNDVNWHLSSLGDFAAPLLRYWSHSAPTSHARISKLYAQIVQKADLYHQPLIEASGMRHLIEYGGYRCLFRTPALFEAAVTGAERVKAAWGVDFTAEDGATLAAAEPNLRCALAGAIHYGQVWTCRSPGALTAAYGRLFVARGGKFAYGDAQSLGQKGAGWHVRTEEGLEEAEHVVLALGPWSDQLALRFGYRIPLLRKRGYHRHYQLDKGPRTAMLDAERGTFLARMDQGLRLTTGAELTRRDGLIDLAQLKRSEAAARELFGALRPVETDPWFGDRPVIPDMLPVMGSAPNHSGLWFHFGHGHQGFTAGPSSAKIFADLFDGVESELTQGLSPRRFL</sequence>
<evidence type="ECO:0000256" key="1">
    <source>
        <dbReference type="ARBA" id="ARBA00023002"/>
    </source>
</evidence>
<dbReference type="PANTHER" id="PTHR13847">
    <property type="entry name" value="SARCOSINE DEHYDROGENASE-RELATED"/>
    <property type="match status" value="1"/>
</dbReference>
<dbReference type="PANTHER" id="PTHR13847:SF289">
    <property type="entry name" value="GLYCINE OXIDASE"/>
    <property type="match status" value="1"/>
</dbReference>
<dbReference type="InterPro" id="IPR006076">
    <property type="entry name" value="FAD-dep_OxRdtase"/>
</dbReference>
<name>A0A3S3YBE0_9RHOB</name>
<protein>
    <submittedName>
        <fullName evidence="3">FAD-dependent oxidoreductase</fullName>
    </submittedName>
</protein>
<accession>A0A3S3YBE0</accession>
<reference evidence="3 4" key="1">
    <citation type="journal article" date="2015" name="Int. J. Syst. Evol. Microbiol.">
        <title>Gemmobacter intermedius sp. nov., isolated from a white stork (Ciconia ciconia).</title>
        <authorList>
            <person name="Kampfer P."/>
            <person name="Jerzak L."/>
            <person name="Wilharm G."/>
            <person name="Golke J."/>
            <person name="Busse H.J."/>
            <person name="Glaeser S.P."/>
        </authorList>
    </citation>
    <scope>NUCLEOTIDE SEQUENCE [LARGE SCALE GENOMIC DNA]</scope>
    <source>
        <strain evidence="3 4">119/4</strain>
    </source>
</reference>
<keyword evidence="1" id="KW-0560">Oxidoreductase</keyword>
<evidence type="ECO:0000259" key="2">
    <source>
        <dbReference type="Pfam" id="PF01266"/>
    </source>
</evidence>
<organism evidence="3 4">
    <name type="scientific">Falsigemmobacter intermedius</name>
    <dbReference type="NCBI Taxonomy" id="1553448"/>
    <lineage>
        <taxon>Bacteria</taxon>
        <taxon>Pseudomonadati</taxon>
        <taxon>Pseudomonadota</taxon>
        <taxon>Alphaproteobacteria</taxon>
        <taxon>Rhodobacterales</taxon>
        <taxon>Paracoccaceae</taxon>
        <taxon>Falsigemmobacter</taxon>
    </lineage>
</organism>
<dbReference type="RefSeq" id="WP_128490703.1">
    <property type="nucleotide sequence ID" value="NZ_SBLC01000047.1"/>
</dbReference>
<dbReference type="InterPro" id="IPR036188">
    <property type="entry name" value="FAD/NAD-bd_sf"/>
</dbReference>
<dbReference type="Pfam" id="PF01266">
    <property type="entry name" value="DAO"/>
    <property type="match status" value="1"/>
</dbReference>
<dbReference type="SUPFAM" id="SSF54373">
    <property type="entry name" value="FAD-linked reductases, C-terminal domain"/>
    <property type="match status" value="1"/>
</dbReference>
<proteinExistence type="predicted"/>
<comment type="caution">
    <text evidence="3">The sequence shown here is derived from an EMBL/GenBank/DDBJ whole genome shotgun (WGS) entry which is preliminary data.</text>
</comment>
<dbReference type="AlphaFoldDB" id="A0A3S3YBE0"/>
<evidence type="ECO:0000313" key="3">
    <source>
        <dbReference type="EMBL" id="RWY37383.1"/>
    </source>
</evidence>
<dbReference type="OrthoDB" id="9805337at2"/>
<dbReference type="Gene3D" id="3.30.9.10">
    <property type="entry name" value="D-Amino Acid Oxidase, subunit A, domain 2"/>
    <property type="match status" value="1"/>
</dbReference>
<gene>
    <name evidence="3" type="ORF">EP867_17225</name>
</gene>
<feature type="domain" description="FAD dependent oxidoreductase" evidence="2">
    <location>
        <begin position="4"/>
        <end position="392"/>
    </location>
</feature>
<dbReference type="Proteomes" id="UP000287168">
    <property type="component" value="Unassembled WGS sequence"/>
</dbReference>
<keyword evidence="4" id="KW-1185">Reference proteome</keyword>
<dbReference type="GO" id="GO:0005737">
    <property type="term" value="C:cytoplasm"/>
    <property type="evidence" value="ECO:0007669"/>
    <property type="project" value="TreeGrafter"/>
</dbReference>
<dbReference type="Gene3D" id="3.50.50.60">
    <property type="entry name" value="FAD/NAD(P)-binding domain"/>
    <property type="match status" value="2"/>
</dbReference>
<evidence type="ECO:0000313" key="4">
    <source>
        <dbReference type="Proteomes" id="UP000287168"/>
    </source>
</evidence>
<dbReference type="SUPFAM" id="SSF51905">
    <property type="entry name" value="FAD/NAD(P)-binding domain"/>
    <property type="match status" value="1"/>
</dbReference>
<dbReference type="EMBL" id="SBLC01000047">
    <property type="protein sequence ID" value="RWY37383.1"/>
    <property type="molecule type" value="Genomic_DNA"/>
</dbReference>
<dbReference type="GO" id="GO:0016491">
    <property type="term" value="F:oxidoreductase activity"/>
    <property type="evidence" value="ECO:0007669"/>
    <property type="project" value="UniProtKB-KW"/>
</dbReference>